<name>A0A7C8Z293_OPUST</name>
<organism evidence="2">
    <name type="scientific">Opuntia streptacantha</name>
    <name type="common">Prickly pear cactus</name>
    <name type="synonym">Opuntia cardona</name>
    <dbReference type="NCBI Taxonomy" id="393608"/>
    <lineage>
        <taxon>Eukaryota</taxon>
        <taxon>Viridiplantae</taxon>
        <taxon>Streptophyta</taxon>
        <taxon>Embryophyta</taxon>
        <taxon>Tracheophyta</taxon>
        <taxon>Spermatophyta</taxon>
        <taxon>Magnoliopsida</taxon>
        <taxon>eudicotyledons</taxon>
        <taxon>Gunneridae</taxon>
        <taxon>Pentapetalae</taxon>
        <taxon>Caryophyllales</taxon>
        <taxon>Cactineae</taxon>
        <taxon>Cactaceae</taxon>
        <taxon>Opuntioideae</taxon>
        <taxon>Opuntia</taxon>
    </lineage>
</organism>
<evidence type="ECO:0000256" key="1">
    <source>
        <dbReference type="SAM" id="Phobius"/>
    </source>
</evidence>
<keyword evidence="1" id="KW-0472">Membrane</keyword>
<keyword evidence="1" id="KW-0812">Transmembrane</keyword>
<feature type="transmembrane region" description="Helical" evidence="1">
    <location>
        <begin position="26"/>
        <end position="48"/>
    </location>
</feature>
<dbReference type="EMBL" id="GISG01079751">
    <property type="protein sequence ID" value="MBA4631851.1"/>
    <property type="molecule type" value="Transcribed_RNA"/>
</dbReference>
<evidence type="ECO:0000313" key="2">
    <source>
        <dbReference type="EMBL" id="MBA4631851.1"/>
    </source>
</evidence>
<protein>
    <submittedName>
        <fullName evidence="2">Uncharacterized protein</fullName>
    </submittedName>
</protein>
<reference evidence="2" key="2">
    <citation type="submission" date="2020-07" db="EMBL/GenBank/DDBJ databases">
        <authorList>
            <person name="Vera ALvarez R."/>
            <person name="Arias-Moreno D.M."/>
            <person name="Jimenez-Jacinto V."/>
            <person name="Jimenez-Bremont J.F."/>
            <person name="Swaminathan K."/>
            <person name="Moose S.P."/>
            <person name="Guerrero-Gonzalez M.L."/>
            <person name="Marino-Ramirez L."/>
            <person name="Landsman D."/>
            <person name="Rodriguez-Kessler M."/>
            <person name="Delgado-Sanchez P."/>
        </authorList>
    </citation>
    <scope>NUCLEOTIDE SEQUENCE</scope>
    <source>
        <tissue evidence="2">Cladode</tissue>
    </source>
</reference>
<dbReference type="AlphaFoldDB" id="A0A7C8Z293"/>
<proteinExistence type="predicted"/>
<accession>A0A7C8Z293</accession>
<keyword evidence="1" id="KW-1133">Transmembrane helix</keyword>
<reference evidence="2" key="1">
    <citation type="journal article" date="2013" name="J. Plant Res.">
        <title>Effect of fungi and light on seed germination of three Opuntia species from semiarid lands of central Mexico.</title>
        <authorList>
            <person name="Delgado-Sanchez P."/>
            <person name="Jimenez-Bremont J.F."/>
            <person name="Guerrero-Gonzalez Mde L."/>
            <person name="Flores J."/>
        </authorList>
    </citation>
    <scope>NUCLEOTIDE SEQUENCE</scope>
    <source>
        <tissue evidence="2">Cladode</tissue>
    </source>
</reference>
<sequence>MVRHLSAWSGTTGGGSFEVLGTSGGLLALLCVIIVSVSVISMVIFGCIEDDPKKRHREICFGIFDGCAECADVCTDGGDNGAGSSGVDCDCTGCGCGGIGD</sequence>